<evidence type="ECO:0000313" key="3">
    <source>
        <dbReference type="Proteomes" id="UP000499080"/>
    </source>
</evidence>
<evidence type="ECO:0000256" key="1">
    <source>
        <dbReference type="SAM" id="MobiDB-lite"/>
    </source>
</evidence>
<feature type="region of interest" description="Disordered" evidence="1">
    <location>
        <begin position="1"/>
        <end position="32"/>
    </location>
</feature>
<organism evidence="2 3">
    <name type="scientific">Araneus ventricosus</name>
    <name type="common">Orbweaver spider</name>
    <name type="synonym">Epeira ventricosa</name>
    <dbReference type="NCBI Taxonomy" id="182803"/>
    <lineage>
        <taxon>Eukaryota</taxon>
        <taxon>Metazoa</taxon>
        <taxon>Ecdysozoa</taxon>
        <taxon>Arthropoda</taxon>
        <taxon>Chelicerata</taxon>
        <taxon>Arachnida</taxon>
        <taxon>Araneae</taxon>
        <taxon>Araneomorphae</taxon>
        <taxon>Entelegynae</taxon>
        <taxon>Araneoidea</taxon>
        <taxon>Araneidae</taxon>
        <taxon>Araneus</taxon>
    </lineage>
</organism>
<dbReference type="EMBL" id="BGPR01083883">
    <property type="protein sequence ID" value="GBL93206.1"/>
    <property type="molecule type" value="Genomic_DNA"/>
</dbReference>
<evidence type="ECO:0000313" key="2">
    <source>
        <dbReference type="EMBL" id="GBL93206.1"/>
    </source>
</evidence>
<proteinExistence type="predicted"/>
<accession>A0A4Y2BPJ9</accession>
<dbReference type="Proteomes" id="UP000499080">
    <property type="component" value="Unassembled WGS sequence"/>
</dbReference>
<comment type="caution">
    <text evidence="2">The sequence shown here is derived from an EMBL/GenBank/DDBJ whole genome shotgun (WGS) entry which is preliminary data.</text>
</comment>
<keyword evidence="3" id="KW-1185">Reference proteome</keyword>
<name>A0A4Y2BPJ9_ARAVE</name>
<reference evidence="2 3" key="1">
    <citation type="journal article" date="2019" name="Sci. Rep.">
        <title>Orb-weaving spider Araneus ventricosus genome elucidates the spidroin gene catalogue.</title>
        <authorList>
            <person name="Kono N."/>
            <person name="Nakamura H."/>
            <person name="Ohtoshi R."/>
            <person name="Moran D.A.P."/>
            <person name="Shinohara A."/>
            <person name="Yoshida Y."/>
            <person name="Fujiwara M."/>
            <person name="Mori M."/>
            <person name="Tomita M."/>
            <person name="Arakawa K."/>
        </authorList>
    </citation>
    <scope>NUCLEOTIDE SEQUENCE [LARGE SCALE GENOMIC DNA]</scope>
</reference>
<feature type="non-terminal residue" evidence="2">
    <location>
        <position position="1"/>
    </location>
</feature>
<feature type="compositionally biased region" description="Basic and acidic residues" evidence="1">
    <location>
        <begin position="8"/>
        <end position="26"/>
    </location>
</feature>
<gene>
    <name evidence="2" type="ORF">AVEN_202797_1</name>
</gene>
<sequence>APVQVQDLDLRPHFQYHRSRESRSESESNSEFNHVSISSSRVSNSHLKSPPSNPYEAWSKGYIFVICRVVDCGHQPQPTSSFPSHHSLRAETSTVAPHLGGQVQRVGLRVPSGLRKPGCDLRPKITSRLLLFGEFVEGLLPWEIAGPEISQYCLRQVSKIDIIENVDFLSEKMSKIKDTRSILSKELSEDSDEDVDIPDSRLWCS</sequence>
<protein>
    <submittedName>
        <fullName evidence="2">Uncharacterized protein</fullName>
    </submittedName>
</protein>
<dbReference type="AlphaFoldDB" id="A0A4Y2BPJ9"/>